<feature type="region of interest" description="Disordered" evidence="1">
    <location>
        <begin position="63"/>
        <end position="94"/>
    </location>
</feature>
<evidence type="ECO:0000256" key="1">
    <source>
        <dbReference type="SAM" id="MobiDB-lite"/>
    </source>
</evidence>
<reference evidence="2 3" key="1">
    <citation type="submission" date="2017-03" db="EMBL/GenBank/DDBJ databases">
        <title>WGS assembly of Porphyra umbilicalis.</title>
        <authorList>
            <person name="Brawley S.H."/>
            <person name="Blouin N.A."/>
            <person name="Ficko-Blean E."/>
            <person name="Wheeler G.L."/>
            <person name="Lohr M."/>
            <person name="Goodson H.V."/>
            <person name="Jenkins J.W."/>
            <person name="Blaby-Haas C.E."/>
            <person name="Helliwell K.E."/>
            <person name="Chan C."/>
            <person name="Marriage T."/>
            <person name="Bhattacharya D."/>
            <person name="Klein A.S."/>
            <person name="Badis Y."/>
            <person name="Brodie J."/>
            <person name="Cao Y."/>
            <person name="Collen J."/>
            <person name="Dittami S.M."/>
            <person name="Gachon C.M."/>
            <person name="Green B.R."/>
            <person name="Karpowicz S."/>
            <person name="Kim J.W."/>
            <person name="Kudahl U."/>
            <person name="Lin S."/>
            <person name="Michel G."/>
            <person name="Mittag M."/>
            <person name="Olson B.J."/>
            <person name="Pangilinan J."/>
            <person name="Peng Y."/>
            <person name="Qiu H."/>
            <person name="Shu S."/>
            <person name="Singer J.T."/>
            <person name="Smith A.G."/>
            <person name="Sprecher B.N."/>
            <person name="Wagner V."/>
            <person name="Wang W."/>
            <person name="Wang Z.-Y."/>
            <person name="Yan J."/>
            <person name="Yarish C."/>
            <person name="Zoeuner-Riek S."/>
            <person name="Zhuang Y."/>
            <person name="Zou Y."/>
            <person name="Lindquist E.A."/>
            <person name="Grimwood J."/>
            <person name="Barry K."/>
            <person name="Rokhsar D.S."/>
            <person name="Schmutz J."/>
            <person name="Stiller J.W."/>
            <person name="Grossman A.R."/>
            <person name="Prochnik S.E."/>
        </authorList>
    </citation>
    <scope>NUCLEOTIDE SEQUENCE [LARGE SCALE GENOMIC DNA]</scope>
    <source>
        <strain evidence="2">4086291</strain>
    </source>
</reference>
<name>A0A1X6P3R9_PORUM</name>
<protein>
    <submittedName>
        <fullName evidence="2">Uncharacterized protein</fullName>
    </submittedName>
</protein>
<evidence type="ECO:0000313" key="3">
    <source>
        <dbReference type="Proteomes" id="UP000218209"/>
    </source>
</evidence>
<proteinExistence type="predicted"/>
<dbReference type="AlphaFoldDB" id="A0A1X6P3R9"/>
<dbReference type="EMBL" id="KV918905">
    <property type="protein sequence ID" value="OSX75400.1"/>
    <property type="molecule type" value="Genomic_DNA"/>
</dbReference>
<keyword evidence="3" id="KW-1185">Reference proteome</keyword>
<accession>A0A1X6P3R9</accession>
<dbReference type="OrthoDB" id="10261313at2759"/>
<organism evidence="2 3">
    <name type="scientific">Porphyra umbilicalis</name>
    <name type="common">Purple laver</name>
    <name type="synonym">Red alga</name>
    <dbReference type="NCBI Taxonomy" id="2786"/>
    <lineage>
        <taxon>Eukaryota</taxon>
        <taxon>Rhodophyta</taxon>
        <taxon>Bangiophyceae</taxon>
        <taxon>Bangiales</taxon>
        <taxon>Bangiaceae</taxon>
        <taxon>Porphyra</taxon>
    </lineage>
</organism>
<sequence length="117" mass="12165">MAEGAYSAIVTPHPPFALHTLPFCPHPLPTTPVSLKMAFVSGFTGLAVAARAPVAVCRTRMALEGGKSSGGGEATRDPEPTNIDPEDPKGKQQAIHVAPSFADYLKAQADKKAAEGK</sequence>
<evidence type="ECO:0000313" key="2">
    <source>
        <dbReference type="EMBL" id="OSX75400.1"/>
    </source>
</evidence>
<dbReference type="Proteomes" id="UP000218209">
    <property type="component" value="Unassembled WGS sequence"/>
</dbReference>
<gene>
    <name evidence="2" type="ORF">BU14_0238s0023</name>
</gene>